<evidence type="ECO:0000313" key="7">
    <source>
        <dbReference type="EMBL" id="PNH09644.1"/>
    </source>
</evidence>
<evidence type="ECO:0000313" key="8">
    <source>
        <dbReference type="Proteomes" id="UP000236333"/>
    </source>
</evidence>
<keyword evidence="2 4" id="KW-0863">Zinc-finger</keyword>
<dbReference type="Proteomes" id="UP000236333">
    <property type="component" value="Unassembled WGS sequence"/>
</dbReference>
<evidence type="ECO:0000256" key="4">
    <source>
        <dbReference type="PROSITE-ProRule" id="PRU00134"/>
    </source>
</evidence>
<keyword evidence="1" id="KW-0479">Metal-binding</keyword>
<evidence type="ECO:0000256" key="5">
    <source>
        <dbReference type="SAM" id="MobiDB-lite"/>
    </source>
</evidence>
<feature type="domain" description="MYND-type" evidence="6">
    <location>
        <begin position="536"/>
        <end position="579"/>
    </location>
</feature>
<keyword evidence="8" id="KW-1185">Reference proteome</keyword>
<evidence type="ECO:0000259" key="6">
    <source>
        <dbReference type="PROSITE" id="PS50865"/>
    </source>
</evidence>
<dbReference type="Pfam" id="PF01753">
    <property type="entry name" value="zf-MYND"/>
    <property type="match status" value="1"/>
</dbReference>
<gene>
    <name evidence="7" type="ORF">TSOC_003726</name>
</gene>
<keyword evidence="3" id="KW-0862">Zinc</keyword>
<feature type="compositionally biased region" description="Low complexity" evidence="5">
    <location>
        <begin position="381"/>
        <end position="390"/>
    </location>
</feature>
<accession>A0A2J8AAU6</accession>
<dbReference type="PROSITE" id="PS50865">
    <property type="entry name" value="ZF_MYND_2"/>
    <property type="match status" value="1"/>
</dbReference>
<comment type="caution">
    <text evidence="7">The sequence shown here is derived from an EMBL/GenBank/DDBJ whole genome shotgun (WGS) entry which is preliminary data.</text>
</comment>
<feature type="compositionally biased region" description="Pro residues" evidence="5">
    <location>
        <begin position="403"/>
        <end position="416"/>
    </location>
</feature>
<dbReference type="AlphaFoldDB" id="A0A2J8AAU6"/>
<evidence type="ECO:0000256" key="2">
    <source>
        <dbReference type="ARBA" id="ARBA00022771"/>
    </source>
</evidence>
<sequence length="588" mass="59023">MAVLILEGFTNMAGQLAQQGALPAEAVGGMGLCGGTKKTWEAGQLAQQGTLPAEALGALAGRGGPTGALGGRDLRRWWRVRSAASLILSCAGMGPQPAPPQHKPGPAGNKARREWQQQQARSGPLREAAVEGLCRHAWLMDVRQVLELLPRGGAMCAAGDPAIAAAMPALARCALQRQVAHAKLALDALIEVCGPAAEAAAGGSGGAGGGGGGGLEPGGRWTRGPQLLADALRREWRVVLPAEAGAPGPAFRTVQERGLDRLAQLVADPASVLDVARTTVRVSYLQASALRALTLLLLGADPLCGLQLLAAPGVARGMLRMVRLLRLDCSNAEAAASGAASMAATFALCAVAAAVPRWRRAAAEGRLLACAAAPDGAAAEAAPESPAGAAGRKKKGAAAGGVEPPPLPPLPPPPPAALTVRGGLRAAADLLERCTAPQLPPGLAPMLWESMGETDVLLYGIMEAVCTANRAAAGTAGGGGAGGGPVAVLEDTAMRAALAAQVRALLAEVAPGGAEEDAAAAAAEAAEAVEVAAKECAHCGVRAGERAGLKLRKCTGCLAVRYCSGECQAAAWPAHKRECKTRPPAASG</sequence>
<protein>
    <recommendedName>
        <fullName evidence="6">MYND-type domain-containing protein</fullName>
    </recommendedName>
</protein>
<dbReference type="EMBL" id="PGGS01000083">
    <property type="protein sequence ID" value="PNH09644.1"/>
    <property type="molecule type" value="Genomic_DNA"/>
</dbReference>
<dbReference type="Gene3D" id="6.10.140.2220">
    <property type="match status" value="1"/>
</dbReference>
<organism evidence="7 8">
    <name type="scientific">Tetrabaena socialis</name>
    <dbReference type="NCBI Taxonomy" id="47790"/>
    <lineage>
        <taxon>Eukaryota</taxon>
        <taxon>Viridiplantae</taxon>
        <taxon>Chlorophyta</taxon>
        <taxon>core chlorophytes</taxon>
        <taxon>Chlorophyceae</taxon>
        <taxon>CS clade</taxon>
        <taxon>Chlamydomonadales</taxon>
        <taxon>Tetrabaenaceae</taxon>
        <taxon>Tetrabaena</taxon>
    </lineage>
</organism>
<proteinExistence type="predicted"/>
<dbReference type="PROSITE" id="PS01360">
    <property type="entry name" value="ZF_MYND_1"/>
    <property type="match status" value="1"/>
</dbReference>
<dbReference type="GO" id="GO:0008270">
    <property type="term" value="F:zinc ion binding"/>
    <property type="evidence" value="ECO:0007669"/>
    <property type="project" value="UniProtKB-KW"/>
</dbReference>
<dbReference type="InterPro" id="IPR002893">
    <property type="entry name" value="Znf_MYND"/>
</dbReference>
<dbReference type="SUPFAM" id="SSF144232">
    <property type="entry name" value="HIT/MYND zinc finger-like"/>
    <property type="match status" value="1"/>
</dbReference>
<dbReference type="OrthoDB" id="552154at2759"/>
<name>A0A2J8AAU6_9CHLO</name>
<evidence type="ECO:0000256" key="3">
    <source>
        <dbReference type="ARBA" id="ARBA00022833"/>
    </source>
</evidence>
<feature type="region of interest" description="Disordered" evidence="5">
    <location>
        <begin position="381"/>
        <end position="419"/>
    </location>
</feature>
<feature type="region of interest" description="Disordered" evidence="5">
    <location>
        <begin position="92"/>
        <end position="123"/>
    </location>
</feature>
<evidence type="ECO:0000256" key="1">
    <source>
        <dbReference type="ARBA" id="ARBA00022723"/>
    </source>
</evidence>
<reference evidence="7 8" key="1">
    <citation type="journal article" date="2017" name="Mol. Biol. Evol.">
        <title>The 4-celled Tetrabaena socialis nuclear genome reveals the essential components for genetic control of cell number at the origin of multicellularity in the volvocine lineage.</title>
        <authorList>
            <person name="Featherston J."/>
            <person name="Arakaki Y."/>
            <person name="Hanschen E.R."/>
            <person name="Ferris P.J."/>
            <person name="Michod R.E."/>
            <person name="Olson B.J.S.C."/>
            <person name="Nozaki H."/>
            <person name="Durand P.M."/>
        </authorList>
    </citation>
    <scope>NUCLEOTIDE SEQUENCE [LARGE SCALE GENOMIC DNA]</scope>
    <source>
        <strain evidence="7 8">NIES-571</strain>
    </source>
</reference>